<dbReference type="OrthoDB" id="1001083at2759"/>
<evidence type="ECO:0000256" key="1">
    <source>
        <dbReference type="SAM" id="MobiDB-lite"/>
    </source>
</evidence>
<dbReference type="Gene3D" id="3.30.420.10">
    <property type="entry name" value="Ribonuclease H-like superfamily/Ribonuclease H"/>
    <property type="match status" value="1"/>
</dbReference>
<dbReference type="CDD" id="cd06222">
    <property type="entry name" value="RNase_H_like"/>
    <property type="match status" value="1"/>
</dbReference>
<dbReference type="InterPro" id="IPR012337">
    <property type="entry name" value="RNaseH-like_sf"/>
</dbReference>
<gene>
    <name evidence="3" type="ORF">J1N35_005158</name>
</gene>
<dbReference type="InterPro" id="IPR036397">
    <property type="entry name" value="RNaseH_sf"/>
</dbReference>
<dbReference type="InterPro" id="IPR002156">
    <property type="entry name" value="RNaseH_domain"/>
</dbReference>
<dbReference type="PANTHER" id="PTHR47074:SF61">
    <property type="entry name" value="RNASE H TYPE-1 DOMAIN-CONTAINING PROTEIN"/>
    <property type="match status" value="1"/>
</dbReference>
<accession>A0A9D4AIQ8</accession>
<dbReference type="GO" id="GO:0003676">
    <property type="term" value="F:nucleic acid binding"/>
    <property type="evidence" value="ECO:0007669"/>
    <property type="project" value="InterPro"/>
</dbReference>
<dbReference type="EMBL" id="JAIQCV010000002">
    <property type="protein sequence ID" value="KAH1121998.1"/>
    <property type="molecule type" value="Genomic_DNA"/>
</dbReference>
<reference evidence="3 4" key="1">
    <citation type="journal article" date="2021" name="Plant Biotechnol. J.">
        <title>Multi-omics assisted identification of the key and species-specific regulatory components of drought-tolerant mechanisms in Gossypium stocksii.</title>
        <authorList>
            <person name="Yu D."/>
            <person name="Ke L."/>
            <person name="Zhang D."/>
            <person name="Wu Y."/>
            <person name="Sun Y."/>
            <person name="Mei J."/>
            <person name="Sun J."/>
            <person name="Sun Y."/>
        </authorList>
    </citation>
    <scope>NUCLEOTIDE SEQUENCE [LARGE SCALE GENOMIC DNA]</scope>
    <source>
        <strain evidence="4">cv. E1</strain>
        <tissue evidence="3">Leaf</tissue>
    </source>
</reference>
<feature type="region of interest" description="Disordered" evidence="1">
    <location>
        <begin position="158"/>
        <end position="180"/>
    </location>
</feature>
<dbReference type="GO" id="GO:0004523">
    <property type="term" value="F:RNA-DNA hybrid ribonuclease activity"/>
    <property type="evidence" value="ECO:0007669"/>
    <property type="project" value="InterPro"/>
</dbReference>
<protein>
    <recommendedName>
        <fullName evidence="2">RNase H type-1 domain-containing protein</fullName>
    </recommendedName>
</protein>
<evidence type="ECO:0000313" key="4">
    <source>
        <dbReference type="Proteomes" id="UP000828251"/>
    </source>
</evidence>
<dbReference type="PANTHER" id="PTHR47074">
    <property type="entry name" value="BNAC02G40300D PROTEIN"/>
    <property type="match status" value="1"/>
</dbReference>
<sequence>MSGFIIRNDEGFIMGSRFQGHNLVYSDVIAEALAALHGLQFALDLGFTNVILESDSRLVFKNIQQLNEDYSETRPFTWDAKNLARKFHFCRFQFIAREGNGAAHAMAAEDSGRFYRLFFWETIKRYIKQILAAISQHGNGEITKLPSLSQNEEICPESESRTLLSSSSDSTMSKGGSANE</sequence>
<evidence type="ECO:0000259" key="2">
    <source>
        <dbReference type="Pfam" id="PF13456"/>
    </source>
</evidence>
<dbReference type="Proteomes" id="UP000828251">
    <property type="component" value="Unassembled WGS sequence"/>
</dbReference>
<dbReference type="AlphaFoldDB" id="A0A9D4AIQ8"/>
<organism evidence="3 4">
    <name type="scientific">Gossypium stocksii</name>
    <dbReference type="NCBI Taxonomy" id="47602"/>
    <lineage>
        <taxon>Eukaryota</taxon>
        <taxon>Viridiplantae</taxon>
        <taxon>Streptophyta</taxon>
        <taxon>Embryophyta</taxon>
        <taxon>Tracheophyta</taxon>
        <taxon>Spermatophyta</taxon>
        <taxon>Magnoliopsida</taxon>
        <taxon>eudicotyledons</taxon>
        <taxon>Gunneridae</taxon>
        <taxon>Pentapetalae</taxon>
        <taxon>rosids</taxon>
        <taxon>malvids</taxon>
        <taxon>Malvales</taxon>
        <taxon>Malvaceae</taxon>
        <taxon>Malvoideae</taxon>
        <taxon>Gossypium</taxon>
    </lineage>
</organism>
<dbReference type="SUPFAM" id="SSF53098">
    <property type="entry name" value="Ribonuclease H-like"/>
    <property type="match status" value="1"/>
</dbReference>
<evidence type="ECO:0000313" key="3">
    <source>
        <dbReference type="EMBL" id="KAH1121998.1"/>
    </source>
</evidence>
<feature type="compositionally biased region" description="Low complexity" evidence="1">
    <location>
        <begin position="161"/>
        <end position="180"/>
    </location>
</feature>
<dbReference type="Pfam" id="PF13456">
    <property type="entry name" value="RVT_3"/>
    <property type="match status" value="1"/>
</dbReference>
<keyword evidence="4" id="KW-1185">Reference proteome</keyword>
<feature type="domain" description="RNase H type-1" evidence="2">
    <location>
        <begin position="2"/>
        <end position="108"/>
    </location>
</feature>
<name>A0A9D4AIQ8_9ROSI</name>
<dbReference type="InterPro" id="IPR044730">
    <property type="entry name" value="RNase_H-like_dom_plant"/>
</dbReference>
<comment type="caution">
    <text evidence="3">The sequence shown here is derived from an EMBL/GenBank/DDBJ whole genome shotgun (WGS) entry which is preliminary data.</text>
</comment>
<dbReference type="InterPro" id="IPR052929">
    <property type="entry name" value="RNase_H-like_EbsB-rel"/>
</dbReference>
<proteinExistence type="predicted"/>